<protein>
    <submittedName>
        <fullName evidence="3">DUF4232 domain-containing protein</fullName>
    </submittedName>
</protein>
<proteinExistence type="predicted"/>
<accession>A0A385DDK6</accession>
<dbReference type="EMBL" id="CP031742">
    <property type="protein sequence ID" value="AXQ56376.1"/>
    <property type="molecule type" value="Genomic_DNA"/>
</dbReference>
<evidence type="ECO:0000313" key="3">
    <source>
        <dbReference type="EMBL" id="AXQ56376.1"/>
    </source>
</evidence>
<dbReference type="AlphaFoldDB" id="A0A385DDK6"/>
<gene>
    <name evidence="3" type="ORF">D0C37_18475</name>
</gene>
<dbReference type="Proteomes" id="UP000259636">
    <property type="component" value="Chromosome"/>
</dbReference>
<dbReference type="RefSeq" id="WP_101279421.1">
    <property type="nucleotide sequence ID" value="NZ_CP031742.1"/>
</dbReference>
<reference evidence="3 4" key="1">
    <citation type="submission" date="2018-08" db="EMBL/GenBank/DDBJ databases">
        <authorList>
            <person name="Ferrada E.E."/>
            <person name="Latorre B.A."/>
        </authorList>
    </citation>
    <scope>NUCLEOTIDE SEQUENCE [LARGE SCALE GENOMIC DNA]</scope>
    <source>
        <strain evidence="3 4">VK-A60T</strain>
    </source>
</reference>
<dbReference type="Pfam" id="PF14016">
    <property type="entry name" value="DUF4232"/>
    <property type="match status" value="1"/>
</dbReference>
<name>A0A385DDK6_9ACTN</name>
<organism evidence="3 4">
    <name type="scientific">Streptomyces koyangensis</name>
    <dbReference type="NCBI Taxonomy" id="188770"/>
    <lineage>
        <taxon>Bacteria</taxon>
        <taxon>Bacillati</taxon>
        <taxon>Actinomycetota</taxon>
        <taxon>Actinomycetes</taxon>
        <taxon>Kitasatosporales</taxon>
        <taxon>Streptomycetaceae</taxon>
        <taxon>Streptomyces</taxon>
        <taxon>Streptomyces aurantiacus group</taxon>
    </lineage>
</organism>
<evidence type="ECO:0000313" key="4">
    <source>
        <dbReference type="Proteomes" id="UP000259636"/>
    </source>
</evidence>
<keyword evidence="1" id="KW-0732">Signal</keyword>
<feature type="chain" id="PRO_5017319052" evidence="1">
    <location>
        <begin position="26"/>
        <end position="174"/>
    </location>
</feature>
<dbReference type="KEGG" id="sky:D0C37_18475"/>
<feature type="domain" description="DUF4232" evidence="2">
    <location>
        <begin position="37"/>
        <end position="156"/>
    </location>
</feature>
<dbReference type="GeneID" id="300116145"/>
<evidence type="ECO:0000259" key="2">
    <source>
        <dbReference type="Pfam" id="PF14016"/>
    </source>
</evidence>
<sequence>MRIRPLLALTAAGAALVAVAPQAGAATAAWRAPLPTCRPSAVEVGAEADARDRTVVRITVTNKGRHTCAVDRLPTVTFGDLDGAAQHVPPGESGPYRLVAGEKAYATVRTVGAPGDEVRRVGGVTVAGDPSHYGRTFSARELGAGRYVEVWEPVSSWWKGSARAADQAVGVGRA</sequence>
<feature type="signal peptide" evidence="1">
    <location>
        <begin position="1"/>
        <end position="25"/>
    </location>
</feature>
<evidence type="ECO:0000256" key="1">
    <source>
        <dbReference type="SAM" id="SignalP"/>
    </source>
</evidence>
<dbReference type="InterPro" id="IPR025326">
    <property type="entry name" value="DUF4232"/>
</dbReference>